<dbReference type="Gene3D" id="3.40.50.2000">
    <property type="entry name" value="Glycogen Phosphorylase B"/>
    <property type="match status" value="1"/>
</dbReference>
<proteinExistence type="predicted"/>
<evidence type="ECO:0008006" key="3">
    <source>
        <dbReference type="Google" id="ProtNLM"/>
    </source>
</evidence>
<sequence>MVKNRKILLVSYGGGHVAMLAPVAKALLENNYSVVFLALTTAGAYLDRLGMRHIGYKDLPGADSEEVIALGQMLVRDLPKSDSVSEVESVAYMGMNYRELVRLYGVDGAAQLYAQKGRQAFLPVEMFCSWFKEISPLAVLATNSPRSERAALEAASKLGIPSVCAVDLFGIQEIEWIKKADYASRICVLNDYVKEFFVDKGCLANSVVVTGNPAFERLQLSEVKHAGKIMRASKGWGANDIVVLWASQVEPEQHPFLSEKRGDPTLPGRIELSLRGLVAESKKFRLVIRRHPSESVGSNLLQERVEPSSPDEDLAVLLHAVDIVVVMSSTVGLQAHYAGCRVVSVAGSVFSEDAPYGRMGISTEVSSPDRLVGELMDVSPSDLRRSRSRDDFSGIENPTQNIVRTVESLIFI</sequence>
<evidence type="ECO:0000313" key="1">
    <source>
        <dbReference type="EMBL" id="BBT15709.1"/>
    </source>
</evidence>
<dbReference type="EMBL" id="AP022213">
    <property type="protein sequence ID" value="BBT15709.1"/>
    <property type="molecule type" value="Genomic_DNA"/>
</dbReference>
<dbReference type="RefSeq" id="WP_182852174.1">
    <property type="nucleotide sequence ID" value="NZ_AP022213.1"/>
</dbReference>
<name>A0A6S5RTC9_9GAMM</name>
<dbReference type="SUPFAM" id="SSF53756">
    <property type="entry name" value="UDP-Glycosyltransferase/glycogen phosphorylase"/>
    <property type="match status" value="1"/>
</dbReference>
<evidence type="ECO:0000313" key="2">
    <source>
        <dbReference type="Proteomes" id="UP000515591"/>
    </source>
</evidence>
<organism evidence="1 2">
    <name type="scientific">Metapseudomonas otitidis</name>
    <dbReference type="NCBI Taxonomy" id="319939"/>
    <lineage>
        <taxon>Bacteria</taxon>
        <taxon>Pseudomonadati</taxon>
        <taxon>Pseudomonadota</taxon>
        <taxon>Gammaproteobacteria</taxon>
        <taxon>Pseudomonadales</taxon>
        <taxon>Pseudomonadaceae</taxon>
        <taxon>Metapseudomonas</taxon>
    </lineage>
</organism>
<dbReference type="Proteomes" id="UP000515591">
    <property type="component" value="Chromosome"/>
</dbReference>
<protein>
    <recommendedName>
        <fullName evidence="3">UDP-glycosyltransferase</fullName>
    </recommendedName>
</protein>
<accession>A0A6S5RTC9</accession>
<reference evidence="1 2" key="1">
    <citation type="submission" date="2019-12" db="EMBL/GenBank/DDBJ databases">
        <title>complete genome sequences of Pseudomonas otitidis str. WP8-S17-CRE-03 isolated from wastewater treatment plant effluent.</title>
        <authorList>
            <person name="Sekizuka T."/>
            <person name="Itokawa K."/>
            <person name="Yatsu K."/>
            <person name="Inamine Y."/>
            <person name="Kuroda M."/>
        </authorList>
    </citation>
    <scope>NUCLEOTIDE SEQUENCE [LARGE SCALE GENOMIC DNA]</scope>
    <source>
        <strain evidence="1 2">WP8-S17-CRE-03</strain>
    </source>
</reference>
<dbReference type="AlphaFoldDB" id="A0A6S5RTC9"/>
<gene>
    <name evidence="1" type="ORF">WP8S17C03_17580</name>
</gene>